<evidence type="ECO:0000313" key="3">
    <source>
        <dbReference type="Proteomes" id="UP000239772"/>
    </source>
</evidence>
<dbReference type="Pfam" id="PF21135">
    <property type="entry name" value="DRL_cat"/>
    <property type="match status" value="2"/>
</dbReference>
<dbReference type="RefSeq" id="WP_106339400.1">
    <property type="nucleotide sequence ID" value="NZ_PVZS01000030.1"/>
</dbReference>
<dbReference type="EMBL" id="PVZS01000030">
    <property type="protein sequence ID" value="PSC03191.1"/>
    <property type="molecule type" value="Genomic_DNA"/>
</dbReference>
<dbReference type="PANTHER" id="PTHR37850:SF3">
    <property type="entry name" value="BLR7815 PROTEIN"/>
    <property type="match status" value="1"/>
</dbReference>
<organism evidence="2 3">
    <name type="scientific">Alsobacter soli</name>
    <dbReference type="NCBI Taxonomy" id="2109933"/>
    <lineage>
        <taxon>Bacteria</taxon>
        <taxon>Pseudomonadati</taxon>
        <taxon>Pseudomonadota</taxon>
        <taxon>Alphaproteobacteria</taxon>
        <taxon>Hyphomicrobiales</taxon>
        <taxon>Alsobacteraceae</taxon>
        <taxon>Alsobacter</taxon>
    </lineage>
</organism>
<sequence length="458" mass="47572">MTDQTRSGPRAGRSPYALVGAGEFGATLVAQSRRIPELALAAVCDRDVARAKAALAAGGYDGEAIRVAGSRAEALAAIEAGRIAILEDSALLADLPLKAVVEATGDPFGAAAVADQALGFGYHVAMATKEAEVVVGPELARRAKAAGLVHTLVEGDQPSLLCQLIQRAQALGFPVVAAGKSTESDYVYDPQKRTITAWGRTEHAPDGYDALFTPADPVARIGERVNPSLPTATVPDHTEMTIVANQCGLQPDTAAMHGPVARTAELADVFGPKDDGGILSRSGVVDVFTCLRRPDELSFAGGVFVVVETPDPATGRLLASKGMPGSRSGRRLMLHNPVHLLGAEVGLSLLSALRTGRGTGGEAPRQRFDVVGRTRTALKAGHRFTLGRRHAFPDLEPLIQPAAALSGGGPLPYYLLPGAALLRDVPAGHTLTAADVSTTPDSALWRLREAQDGAGLLG</sequence>
<evidence type="ECO:0000259" key="1">
    <source>
        <dbReference type="Pfam" id="PF21135"/>
    </source>
</evidence>
<keyword evidence="3" id="KW-1185">Reference proteome</keyword>
<accession>A0A2T1HNL6</accession>
<dbReference type="SUPFAM" id="SSF51735">
    <property type="entry name" value="NAD(P)-binding Rossmann-fold domains"/>
    <property type="match status" value="1"/>
</dbReference>
<protein>
    <recommendedName>
        <fullName evidence="1">Oxidoreductase DRL-like catalytic domain-containing protein</fullName>
    </recommendedName>
</protein>
<evidence type="ECO:0000313" key="2">
    <source>
        <dbReference type="EMBL" id="PSC03191.1"/>
    </source>
</evidence>
<feature type="domain" description="Oxidoreductase DRL-like catalytic" evidence="1">
    <location>
        <begin position="237"/>
        <end position="345"/>
    </location>
</feature>
<dbReference type="InterPro" id="IPR036291">
    <property type="entry name" value="NAD(P)-bd_dom_sf"/>
</dbReference>
<gene>
    <name evidence="2" type="ORF">SLNSH_20360</name>
</gene>
<dbReference type="Proteomes" id="UP000239772">
    <property type="component" value="Unassembled WGS sequence"/>
</dbReference>
<dbReference type="OrthoDB" id="9777844at2"/>
<feature type="domain" description="Oxidoreductase DRL-like catalytic" evidence="1">
    <location>
        <begin position="155"/>
        <end position="197"/>
    </location>
</feature>
<comment type="caution">
    <text evidence="2">The sequence shown here is derived from an EMBL/GenBank/DDBJ whole genome shotgun (WGS) entry which is preliminary data.</text>
</comment>
<dbReference type="Gene3D" id="3.40.50.720">
    <property type="entry name" value="NAD(P)-binding Rossmann-like Domain"/>
    <property type="match status" value="1"/>
</dbReference>
<dbReference type="InterPro" id="IPR048423">
    <property type="entry name" value="DRL_cat"/>
</dbReference>
<dbReference type="AlphaFoldDB" id="A0A2T1HNL6"/>
<proteinExistence type="predicted"/>
<dbReference type="PANTHER" id="PTHR37850">
    <property type="entry name" value="STRU PROTEIN"/>
    <property type="match status" value="1"/>
</dbReference>
<reference evidence="3" key="1">
    <citation type="submission" date="2018-03" db="EMBL/GenBank/DDBJ databases">
        <authorList>
            <person name="Sun L."/>
            <person name="Liu H."/>
            <person name="Chen W."/>
            <person name="Huang K."/>
            <person name="Liu W."/>
            <person name="Gao X."/>
        </authorList>
    </citation>
    <scope>NUCLEOTIDE SEQUENCE [LARGE SCALE GENOMIC DNA]</scope>
    <source>
        <strain evidence="3">SH9</strain>
    </source>
</reference>
<name>A0A2T1HNL6_9HYPH</name>